<dbReference type="AlphaFoldDB" id="A0A6A4HRZ7"/>
<dbReference type="OrthoDB" id="2576496at2759"/>
<keyword evidence="2" id="KW-1185">Reference proteome</keyword>
<evidence type="ECO:0000313" key="1">
    <source>
        <dbReference type="EMBL" id="KAE9400531.1"/>
    </source>
</evidence>
<evidence type="ECO:0008006" key="3">
    <source>
        <dbReference type="Google" id="ProtNLM"/>
    </source>
</evidence>
<reference evidence="1" key="1">
    <citation type="journal article" date="2019" name="Environ. Microbiol.">
        <title>Fungal ecological strategies reflected in gene transcription - a case study of two litter decomposers.</title>
        <authorList>
            <person name="Barbi F."/>
            <person name="Kohler A."/>
            <person name="Barry K."/>
            <person name="Baskaran P."/>
            <person name="Daum C."/>
            <person name="Fauchery L."/>
            <person name="Ihrmark K."/>
            <person name="Kuo A."/>
            <person name="LaButti K."/>
            <person name="Lipzen A."/>
            <person name="Morin E."/>
            <person name="Grigoriev I.V."/>
            <person name="Henrissat B."/>
            <person name="Lindahl B."/>
            <person name="Martin F."/>
        </authorList>
    </citation>
    <scope>NUCLEOTIDE SEQUENCE</scope>
    <source>
        <strain evidence="1">JB14</strain>
    </source>
</reference>
<protein>
    <recommendedName>
        <fullName evidence="3">C2H2-type domain-containing protein</fullName>
    </recommendedName>
</protein>
<dbReference type="EMBL" id="ML769455">
    <property type="protein sequence ID" value="KAE9400531.1"/>
    <property type="molecule type" value="Genomic_DNA"/>
</dbReference>
<gene>
    <name evidence="1" type="ORF">BT96DRAFT_641602</name>
</gene>
<organism evidence="1 2">
    <name type="scientific">Gymnopus androsaceus JB14</name>
    <dbReference type="NCBI Taxonomy" id="1447944"/>
    <lineage>
        <taxon>Eukaryota</taxon>
        <taxon>Fungi</taxon>
        <taxon>Dikarya</taxon>
        <taxon>Basidiomycota</taxon>
        <taxon>Agaricomycotina</taxon>
        <taxon>Agaricomycetes</taxon>
        <taxon>Agaricomycetidae</taxon>
        <taxon>Agaricales</taxon>
        <taxon>Marasmiineae</taxon>
        <taxon>Omphalotaceae</taxon>
        <taxon>Gymnopus</taxon>
    </lineage>
</organism>
<accession>A0A6A4HRZ7</accession>
<dbReference type="Proteomes" id="UP000799118">
    <property type="component" value="Unassembled WGS sequence"/>
</dbReference>
<sequence length="147" mass="16330">MSALAVGGTLTRNSMINIAKKTMWPPEGRKCQITTSDEPCTAVLVCWEAYRLHLIQQHCTAVKKKCGKTSSGAKQKEFHCPFQCPNYIHPSRKSLEQHMTSLHMSKIPLPCPFRKCEGLLLDRWAAASIMVVSIACYCISSSSSTPE</sequence>
<name>A0A6A4HRZ7_9AGAR</name>
<proteinExistence type="predicted"/>
<evidence type="ECO:0000313" key="2">
    <source>
        <dbReference type="Proteomes" id="UP000799118"/>
    </source>
</evidence>